<dbReference type="AlphaFoldDB" id="A0AAD4SNT7"/>
<organism evidence="2 3">
    <name type="scientific">Papaver atlanticum</name>
    <dbReference type="NCBI Taxonomy" id="357466"/>
    <lineage>
        <taxon>Eukaryota</taxon>
        <taxon>Viridiplantae</taxon>
        <taxon>Streptophyta</taxon>
        <taxon>Embryophyta</taxon>
        <taxon>Tracheophyta</taxon>
        <taxon>Spermatophyta</taxon>
        <taxon>Magnoliopsida</taxon>
        <taxon>Ranunculales</taxon>
        <taxon>Papaveraceae</taxon>
        <taxon>Papaveroideae</taxon>
        <taxon>Papaver</taxon>
    </lineage>
</organism>
<evidence type="ECO:0000256" key="1">
    <source>
        <dbReference type="SAM" id="MobiDB-lite"/>
    </source>
</evidence>
<evidence type="ECO:0000313" key="2">
    <source>
        <dbReference type="EMBL" id="KAI3912516.1"/>
    </source>
</evidence>
<feature type="region of interest" description="Disordered" evidence="1">
    <location>
        <begin position="138"/>
        <end position="185"/>
    </location>
</feature>
<accession>A0AAD4SNT7</accession>
<dbReference type="PANTHER" id="PTHR10826">
    <property type="entry name" value="COMPLEMENT COMPONENT 1"/>
    <property type="match status" value="1"/>
</dbReference>
<feature type="compositionally biased region" description="Acidic residues" evidence="1">
    <location>
        <begin position="145"/>
        <end position="180"/>
    </location>
</feature>
<dbReference type="Pfam" id="PF02330">
    <property type="entry name" value="MAM33"/>
    <property type="match status" value="1"/>
</dbReference>
<dbReference type="InterPro" id="IPR003428">
    <property type="entry name" value="MAM33"/>
</dbReference>
<dbReference type="EMBL" id="JAJJMB010009728">
    <property type="protein sequence ID" value="KAI3912516.1"/>
    <property type="molecule type" value="Genomic_DNA"/>
</dbReference>
<dbReference type="InterPro" id="IPR036561">
    <property type="entry name" value="MAM33_sf"/>
</dbReference>
<feature type="region of interest" description="Disordered" evidence="1">
    <location>
        <begin position="46"/>
        <end position="73"/>
    </location>
</feature>
<sequence length="288" mass="32818">MATSLSRMMKKAVSSVIPLGNRNPYISAVFITPLKTSSTTIRCIQTSNSTNPSGQVSRATSIPTHHISATKKRSSSDDTFLRVIDSEIDDAEEEFDDLEVVETPREFPFKIVNNNGEETITLTRKYQGEEIKVTVKKLEHISSDHEDEDEEDQEEEEEDQDDQEADQDEEDDEEEEMDEESNSRYVDLVVSVSKENQPTLEFDVTAEADGITINHLAVMDSDASDEDAAYEGPEFSDLNEDLQKAFETYLEVRGIKPSIANFLHDYMVRKEHNEYTLWLNKLKNFINN</sequence>
<comment type="caution">
    <text evidence="2">The sequence shown here is derived from an EMBL/GenBank/DDBJ whole genome shotgun (WGS) entry which is preliminary data.</text>
</comment>
<reference evidence="2" key="1">
    <citation type="submission" date="2022-04" db="EMBL/GenBank/DDBJ databases">
        <title>A functionally conserved STORR gene fusion in Papaver species that diverged 16.8 million years ago.</title>
        <authorList>
            <person name="Catania T."/>
        </authorList>
    </citation>
    <scope>NUCLEOTIDE SEQUENCE</scope>
    <source>
        <strain evidence="2">S-188037</strain>
    </source>
</reference>
<dbReference type="GO" id="GO:0005759">
    <property type="term" value="C:mitochondrial matrix"/>
    <property type="evidence" value="ECO:0007669"/>
    <property type="project" value="InterPro"/>
</dbReference>
<keyword evidence="3" id="KW-1185">Reference proteome</keyword>
<dbReference type="Proteomes" id="UP001202328">
    <property type="component" value="Unassembled WGS sequence"/>
</dbReference>
<dbReference type="Gene3D" id="3.10.280.10">
    <property type="entry name" value="Mitochondrial glycoprotein"/>
    <property type="match status" value="1"/>
</dbReference>
<name>A0AAD4SNT7_9MAGN</name>
<evidence type="ECO:0000313" key="3">
    <source>
        <dbReference type="Proteomes" id="UP001202328"/>
    </source>
</evidence>
<dbReference type="PANTHER" id="PTHR10826:SF41">
    <property type="entry name" value="MITOCHONDRIAL GLYCOPROTEIN FAMILY PROTEIN"/>
    <property type="match status" value="1"/>
</dbReference>
<gene>
    <name evidence="2" type="ORF">MKW98_020978</name>
</gene>
<proteinExistence type="predicted"/>
<evidence type="ECO:0008006" key="4">
    <source>
        <dbReference type="Google" id="ProtNLM"/>
    </source>
</evidence>
<feature type="compositionally biased region" description="Polar residues" evidence="1">
    <location>
        <begin position="46"/>
        <end position="63"/>
    </location>
</feature>
<protein>
    <recommendedName>
        <fullName evidence="4">Mitochondrial glycoprotein</fullName>
    </recommendedName>
</protein>
<dbReference type="SUPFAM" id="SSF54529">
    <property type="entry name" value="Mitochondrial glycoprotein MAM33-like"/>
    <property type="match status" value="1"/>
</dbReference>